<gene>
    <name evidence="1" type="ORF">C5746_40890</name>
</gene>
<accession>A0A2Z5JPK9</accession>
<dbReference type="Gene3D" id="2.60.120.580">
    <property type="entry name" value="Acetamidase/Formamidase-like domains"/>
    <property type="match status" value="1"/>
</dbReference>
<sequence>MNDPPILTVRPREGEYAWTFGGAAPVTRIEPRTFLDVYTEDCFAGRVRSEKDLVSSVCEFPFLNPQTGPFHVVGAEPGDTVAVHFVSVEPARDWAASTTVPLSCGVAVECAMNTVVLVELLKGVTTPWPRIESDTHLMSIGSARPLEDALRISQLDLVQLARDYGLSELDAYQLVSQAGEAPLANVCDTNYTCVAKIRKEWLPAGDPHRGHHRHLRETATLLPSP</sequence>
<dbReference type="EMBL" id="CP027306">
    <property type="protein sequence ID" value="AXE82179.1"/>
    <property type="molecule type" value="Genomic_DNA"/>
</dbReference>
<proteinExistence type="predicted"/>
<name>A0A2Z5JPK9_STRAR</name>
<evidence type="ECO:0000313" key="1">
    <source>
        <dbReference type="EMBL" id="AXE82179.1"/>
    </source>
</evidence>
<dbReference type="KEGG" id="sata:C5746_40890"/>
<evidence type="ECO:0000313" key="2">
    <source>
        <dbReference type="Proteomes" id="UP000252698"/>
    </source>
</evidence>
<dbReference type="SUPFAM" id="SSF141130">
    <property type="entry name" value="Acetamidase/Formamidase-like"/>
    <property type="match status" value="1"/>
</dbReference>
<evidence type="ECO:0008006" key="3">
    <source>
        <dbReference type="Google" id="ProtNLM"/>
    </source>
</evidence>
<dbReference type="Gene3D" id="3.10.28.20">
    <property type="entry name" value="Acetamidase/Formamidase-like domains"/>
    <property type="match status" value="1"/>
</dbReference>
<dbReference type="AlphaFoldDB" id="A0A2Z5JPK9"/>
<dbReference type="GeneID" id="95524598"/>
<dbReference type="RefSeq" id="WP_114248561.1">
    <property type="nucleotide sequence ID" value="NZ_CP027306.1"/>
</dbReference>
<dbReference type="Proteomes" id="UP000252698">
    <property type="component" value="Chromosome"/>
</dbReference>
<reference evidence="1 2" key="1">
    <citation type="journal article" date="2018" name="Front. Microbiol.">
        <title>Genome Sequencing of Streptomyces atratus SCSIOZH16 and Activation Production of Nocardamine via Metabolic Engineering.</title>
        <authorList>
            <person name="Li Y."/>
            <person name="Zhang C."/>
            <person name="Liu C."/>
            <person name="Ju J."/>
            <person name="Ma J."/>
        </authorList>
    </citation>
    <scope>NUCLEOTIDE SEQUENCE [LARGE SCALE GENOMIC DNA]</scope>
    <source>
        <strain evidence="1 2">SCSIO_ZH16</strain>
    </source>
</reference>
<organism evidence="1 2">
    <name type="scientific">Streptomyces atratus</name>
    <dbReference type="NCBI Taxonomy" id="1893"/>
    <lineage>
        <taxon>Bacteria</taxon>
        <taxon>Bacillati</taxon>
        <taxon>Actinomycetota</taxon>
        <taxon>Actinomycetes</taxon>
        <taxon>Kitasatosporales</taxon>
        <taxon>Streptomycetaceae</taxon>
        <taxon>Streptomyces</taxon>
    </lineage>
</organism>
<protein>
    <recommendedName>
        <fullName evidence="3">Acetamidase</fullName>
    </recommendedName>
</protein>